<feature type="domain" description="Methyl-accepting transducer" evidence="5">
    <location>
        <begin position="171"/>
        <end position="429"/>
    </location>
</feature>
<reference evidence="7 8" key="1">
    <citation type="submission" date="2023-07" db="EMBL/GenBank/DDBJ databases">
        <title>Genomic Encyclopedia of Type Strains, Phase IV (KMG-IV): sequencing the most valuable type-strain genomes for metagenomic binning, comparative biology and taxonomic classification.</title>
        <authorList>
            <person name="Goeker M."/>
        </authorList>
    </citation>
    <scope>NUCLEOTIDE SEQUENCE [LARGE SCALE GENOMIC DNA]</scope>
    <source>
        <strain evidence="7 8">DSM 1400</strain>
    </source>
</reference>
<comment type="similarity">
    <text evidence="2">Belongs to the methyl-accepting chemotaxis (MCP) protein family.</text>
</comment>
<dbReference type="RefSeq" id="WP_307356037.1">
    <property type="nucleotide sequence ID" value="NZ_BAAACJ010000014.1"/>
</dbReference>
<feature type="domain" description="HAMP" evidence="6">
    <location>
        <begin position="98"/>
        <end position="152"/>
    </location>
</feature>
<dbReference type="SMART" id="SM00304">
    <property type="entry name" value="HAMP"/>
    <property type="match status" value="1"/>
</dbReference>
<dbReference type="PANTHER" id="PTHR32089">
    <property type="entry name" value="METHYL-ACCEPTING CHEMOTAXIS PROTEIN MCPB"/>
    <property type="match status" value="1"/>
</dbReference>
<dbReference type="Pfam" id="PF00672">
    <property type="entry name" value="HAMP"/>
    <property type="match status" value="1"/>
</dbReference>
<dbReference type="Pfam" id="PF00015">
    <property type="entry name" value="MCPsignal"/>
    <property type="match status" value="1"/>
</dbReference>
<evidence type="ECO:0000256" key="2">
    <source>
        <dbReference type="ARBA" id="ARBA00029447"/>
    </source>
</evidence>
<dbReference type="CDD" id="cd06225">
    <property type="entry name" value="HAMP"/>
    <property type="match status" value="1"/>
</dbReference>
<dbReference type="EMBL" id="JAUSWN010000015">
    <property type="protein sequence ID" value="MDQ0480170.1"/>
    <property type="molecule type" value="Genomic_DNA"/>
</dbReference>
<keyword evidence="8" id="KW-1185">Reference proteome</keyword>
<name>A0ABU0JSU4_HATLI</name>
<proteinExistence type="inferred from homology"/>
<evidence type="ECO:0000259" key="5">
    <source>
        <dbReference type="PROSITE" id="PS50111"/>
    </source>
</evidence>
<evidence type="ECO:0000313" key="7">
    <source>
        <dbReference type="EMBL" id="MDQ0480170.1"/>
    </source>
</evidence>
<gene>
    <name evidence="7" type="ORF">QOZ93_001918</name>
</gene>
<keyword evidence="1 3" id="KW-0807">Transducer</keyword>
<organism evidence="7 8">
    <name type="scientific">Hathewaya limosa</name>
    <name type="common">Clostridium limosum</name>
    <dbReference type="NCBI Taxonomy" id="1536"/>
    <lineage>
        <taxon>Bacteria</taxon>
        <taxon>Bacillati</taxon>
        <taxon>Bacillota</taxon>
        <taxon>Clostridia</taxon>
        <taxon>Eubacteriales</taxon>
        <taxon>Clostridiaceae</taxon>
        <taxon>Hathewaya</taxon>
    </lineage>
</organism>
<keyword evidence="4" id="KW-0812">Transmembrane</keyword>
<dbReference type="PROSITE" id="PS50111">
    <property type="entry name" value="CHEMOTAXIS_TRANSDUC_2"/>
    <property type="match status" value="1"/>
</dbReference>
<dbReference type="PROSITE" id="PS50885">
    <property type="entry name" value="HAMP"/>
    <property type="match status" value="1"/>
</dbReference>
<dbReference type="Gene3D" id="6.10.340.10">
    <property type="match status" value="1"/>
</dbReference>
<evidence type="ECO:0000256" key="4">
    <source>
        <dbReference type="SAM" id="Phobius"/>
    </source>
</evidence>
<evidence type="ECO:0000313" key="8">
    <source>
        <dbReference type="Proteomes" id="UP001224418"/>
    </source>
</evidence>
<dbReference type="InterPro" id="IPR003660">
    <property type="entry name" value="HAMP_dom"/>
</dbReference>
<keyword evidence="4" id="KW-0472">Membrane</keyword>
<dbReference type="SUPFAM" id="SSF58104">
    <property type="entry name" value="Methyl-accepting chemotaxis protein (MCP) signaling domain"/>
    <property type="match status" value="1"/>
</dbReference>
<dbReference type="InterPro" id="IPR004089">
    <property type="entry name" value="MCPsignal_dom"/>
</dbReference>
<evidence type="ECO:0000256" key="1">
    <source>
        <dbReference type="ARBA" id="ARBA00023224"/>
    </source>
</evidence>
<dbReference type="Proteomes" id="UP001224418">
    <property type="component" value="Unassembled WGS sequence"/>
</dbReference>
<dbReference type="Gene3D" id="1.10.287.950">
    <property type="entry name" value="Methyl-accepting chemotaxis protein"/>
    <property type="match status" value="1"/>
</dbReference>
<accession>A0ABU0JSU4</accession>
<keyword evidence="4" id="KW-1133">Transmembrane helix</keyword>
<comment type="caution">
    <text evidence="7">The sequence shown here is derived from an EMBL/GenBank/DDBJ whole genome shotgun (WGS) entry which is preliminary data.</text>
</comment>
<feature type="transmembrane region" description="Helical" evidence="4">
    <location>
        <begin position="75"/>
        <end position="96"/>
    </location>
</feature>
<evidence type="ECO:0000259" key="6">
    <source>
        <dbReference type="PROSITE" id="PS50885"/>
    </source>
</evidence>
<feature type="transmembrane region" description="Helical" evidence="4">
    <location>
        <begin position="7"/>
        <end position="27"/>
    </location>
</feature>
<protein>
    <submittedName>
        <fullName evidence="7">Methyl-accepting chemotaxis protein</fullName>
    </submittedName>
</protein>
<dbReference type="SMART" id="SM00283">
    <property type="entry name" value="MA"/>
    <property type="match status" value="1"/>
</dbReference>
<sequence length="459" mass="50473">MKIKTKVRVMSLVCLFLILIVIGTNLLTYKSIESDVNIVDHKEERLNKDNNSTQQIDKVVDSYSNSTKNKILKAKIINCLFLIFALGFTVFAIILIKNSILKPISLITEELEKLSNGKGDLSENITVKSSDEIGDLAIAFNRFLKDIKEVIVQIMDIAAQVTLSSQQLSASMQEISSKMDVIDESTQQISKGTEDLSATTEQVNASTQEVSSVTNEFVEKAERAKKSSIEIKKRANNISKEGTSSIKNIEGIYKEKHDKIIDAIKSGKIVEQIKVMADAIAAISEQTNLLALNAAIEAARVGEQGKGFAVVAEEIRTLAEESGNAVSSIQNIVMQVQEAFTNLSQNTEDVLAFIDENVKPSYKLLLDTGTQYEKDAEFINSISNEISLSTNQILESMNQISAAIQNISATSQESAEGSEEILSSIDETTKAIMEISKTAQIQAEQSEKLNKTVQKFKIQ</sequence>
<dbReference type="PANTHER" id="PTHR32089:SF112">
    <property type="entry name" value="LYSOZYME-LIKE PROTEIN-RELATED"/>
    <property type="match status" value="1"/>
</dbReference>
<evidence type="ECO:0000256" key="3">
    <source>
        <dbReference type="PROSITE-ProRule" id="PRU00284"/>
    </source>
</evidence>